<dbReference type="EMBL" id="WMZJ01000006">
    <property type="protein sequence ID" value="MTS54939.1"/>
    <property type="molecule type" value="Genomic_DNA"/>
</dbReference>
<dbReference type="Proteomes" id="UP000441330">
    <property type="component" value="Unassembled WGS sequence"/>
</dbReference>
<keyword evidence="1" id="KW-1133">Transmembrane helix</keyword>
<protein>
    <submittedName>
        <fullName evidence="2">Uncharacterized protein</fullName>
    </submittedName>
</protein>
<evidence type="ECO:0000313" key="3">
    <source>
        <dbReference type="Proteomes" id="UP000441330"/>
    </source>
</evidence>
<feature type="transmembrane region" description="Helical" evidence="1">
    <location>
        <begin position="12"/>
        <end position="34"/>
    </location>
</feature>
<reference evidence="2 3" key="1">
    <citation type="journal article" date="2019" name="Nat. Med.">
        <title>A library of human gut bacterial isolates paired with longitudinal multiomics data enables mechanistic microbiome research.</title>
        <authorList>
            <person name="Poyet M."/>
            <person name="Groussin M."/>
            <person name="Gibbons S.M."/>
            <person name="Avila-Pacheco J."/>
            <person name="Jiang X."/>
            <person name="Kearney S.M."/>
            <person name="Perrotta A.R."/>
            <person name="Berdy B."/>
            <person name="Zhao S."/>
            <person name="Lieberman T.D."/>
            <person name="Swanson P.K."/>
            <person name="Smith M."/>
            <person name="Roesemann S."/>
            <person name="Alexander J.E."/>
            <person name="Rich S.A."/>
            <person name="Livny J."/>
            <person name="Vlamakis H."/>
            <person name="Clish C."/>
            <person name="Bullock K."/>
            <person name="Deik A."/>
            <person name="Scott J."/>
            <person name="Pierce K.A."/>
            <person name="Xavier R.J."/>
            <person name="Alm E.J."/>
        </authorList>
    </citation>
    <scope>NUCLEOTIDE SEQUENCE [LARGE SCALE GENOMIC DNA]</scope>
    <source>
        <strain evidence="2 3">BIOML-A1</strain>
    </source>
</reference>
<gene>
    <name evidence="2" type="ORF">GMC94_08745</name>
</gene>
<name>A0A7X2X556_STRPA</name>
<proteinExistence type="predicted"/>
<organism evidence="2 3">
    <name type="scientific">Streptococcus parasanguinis</name>
    <dbReference type="NCBI Taxonomy" id="1318"/>
    <lineage>
        <taxon>Bacteria</taxon>
        <taxon>Bacillati</taxon>
        <taxon>Bacillota</taxon>
        <taxon>Bacilli</taxon>
        <taxon>Lactobacillales</taxon>
        <taxon>Streptococcaceae</taxon>
        <taxon>Streptococcus</taxon>
    </lineage>
</organism>
<accession>A0A7X2X556</accession>
<feature type="transmembrane region" description="Helical" evidence="1">
    <location>
        <begin position="54"/>
        <end position="77"/>
    </location>
</feature>
<keyword evidence="1" id="KW-0812">Transmembrane</keyword>
<evidence type="ECO:0000313" key="2">
    <source>
        <dbReference type="EMBL" id="MTS54939.1"/>
    </source>
</evidence>
<evidence type="ECO:0000256" key="1">
    <source>
        <dbReference type="SAM" id="Phobius"/>
    </source>
</evidence>
<sequence>MEKTFFQKTFNLSRYLLVFVILITVLSITSRLLILLFNNEVFSRKIVVIQDKLYLVSMIFLLVAIMLFLFLLTLLIIELIERYKTDKISNYFESVKQTMRIRYFLIQHETISTSINSFQKNPIVQDFNKSVTGSIVDVRNESVIVVLKYPTSQQSQQIFRSMESHIKEEISNYNPNFYFSSAVRIGNKLFYKGSKR</sequence>
<dbReference type="RefSeq" id="WP_129824702.1">
    <property type="nucleotide sequence ID" value="NZ_RCYS01000006.1"/>
</dbReference>
<comment type="caution">
    <text evidence="2">The sequence shown here is derived from an EMBL/GenBank/DDBJ whole genome shotgun (WGS) entry which is preliminary data.</text>
</comment>
<keyword evidence="1" id="KW-0472">Membrane</keyword>
<dbReference type="AlphaFoldDB" id="A0A7X2X556"/>